<dbReference type="GO" id="GO:0005524">
    <property type="term" value="F:ATP binding"/>
    <property type="evidence" value="ECO:0007669"/>
    <property type="project" value="UniProtKB-KW"/>
</dbReference>
<keyword evidence="4 10" id="KW-0808">Transferase</keyword>
<accession>A0A645H0S2</accession>
<sequence>MRTACVSAAEEIARMRELVDVMMDITRTNSNPKEIHKTEVDLGRMLRDFCEIMQPAIEEKNLEFHLDLEDRPLMVMADKTKLQRAVSNLLENALKFTSQGWIGVSAKQLPGFIQVQVSDTGCGIPEADQKRVFERFFQGDASRNLPGNGLGLALVQAVVKAHGWQISLHSVPGKGTEFTISIPDPEPGAETQG</sequence>
<keyword evidence="8" id="KW-0902">Two-component regulatory system</keyword>
<proteinExistence type="predicted"/>
<dbReference type="PANTHER" id="PTHR43711">
    <property type="entry name" value="TWO-COMPONENT HISTIDINE KINASE"/>
    <property type="match status" value="1"/>
</dbReference>
<keyword evidence="7" id="KW-0067">ATP-binding</keyword>
<dbReference type="SMART" id="SM00387">
    <property type="entry name" value="HATPase_c"/>
    <property type="match status" value="1"/>
</dbReference>
<dbReference type="CDD" id="cd00075">
    <property type="entry name" value="HATPase"/>
    <property type="match status" value="1"/>
</dbReference>
<reference evidence="10" key="1">
    <citation type="submission" date="2019-08" db="EMBL/GenBank/DDBJ databases">
        <authorList>
            <person name="Kucharzyk K."/>
            <person name="Murdoch R.W."/>
            <person name="Higgins S."/>
            <person name="Loffler F."/>
        </authorList>
    </citation>
    <scope>NUCLEOTIDE SEQUENCE</scope>
</reference>
<evidence type="ECO:0000256" key="4">
    <source>
        <dbReference type="ARBA" id="ARBA00022679"/>
    </source>
</evidence>
<organism evidence="10">
    <name type="scientific">bioreactor metagenome</name>
    <dbReference type="NCBI Taxonomy" id="1076179"/>
    <lineage>
        <taxon>unclassified sequences</taxon>
        <taxon>metagenomes</taxon>
        <taxon>ecological metagenomes</taxon>
    </lineage>
</organism>
<name>A0A645H0S2_9ZZZZ</name>
<dbReference type="EMBL" id="VSSQ01084732">
    <property type="protein sequence ID" value="MPN32627.1"/>
    <property type="molecule type" value="Genomic_DNA"/>
</dbReference>
<gene>
    <name evidence="10" type="primary">resE_44</name>
    <name evidence="10" type="ORF">SDC9_180107</name>
</gene>
<evidence type="ECO:0000256" key="8">
    <source>
        <dbReference type="ARBA" id="ARBA00023012"/>
    </source>
</evidence>
<dbReference type="SUPFAM" id="SSF55874">
    <property type="entry name" value="ATPase domain of HSP90 chaperone/DNA topoisomerase II/histidine kinase"/>
    <property type="match status" value="1"/>
</dbReference>
<protein>
    <recommendedName>
        <fullName evidence="2">histidine kinase</fullName>
        <ecNumber evidence="2">2.7.13.3</ecNumber>
    </recommendedName>
</protein>
<dbReference type="InterPro" id="IPR005467">
    <property type="entry name" value="His_kinase_dom"/>
</dbReference>
<keyword evidence="5" id="KW-0547">Nucleotide-binding</keyword>
<evidence type="ECO:0000256" key="2">
    <source>
        <dbReference type="ARBA" id="ARBA00012438"/>
    </source>
</evidence>
<dbReference type="InterPro" id="IPR050736">
    <property type="entry name" value="Sensor_HK_Regulatory"/>
</dbReference>
<dbReference type="PANTHER" id="PTHR43711:SF28">
    <property type="entry name" value="SENSOR HISTIDINE KINASE YXDK"/>
    <property type="match status" value="1"/>
</dbReference>
<comment type="catalytic activity">
    <reaction evidence="1">
        <text>ATP + protein L-histidine = ADP + protein N-phospho-L-histidine.</text>
        <dbReference type="EC" id="2.7.13.3"/>
    </reaction>
</comment>
<evidence type="ECO:0000256" key="5">
    <source>
        <dbReference type="ARBA" id="ARBA00022741"/>
    </source>
</evidence>
<dbReference type="Pfam" id="PF02518">
    <property type="entry name" value="HATPase_c"/>
    <property type="match status" value="1"/>
</dbReference>
<dbReference type="AlphaFoldDB" id="A0A645H0S2"/>
<dbReference type="InterPro" id="IPR004358">
    <property type="entry name" value="Sig_transdc_His_kin-like_C"/>
</dbReference>
<dbReference type="GO" id="GO:0004673">
    <property type="term" value="F:protein histidine kinase activity"/>
    <property type="evidence" value="ECO:0007669"/>
    <property type="project" value="UniProtKB-EC"/>
</dbReference>
<evidence type="ECO:0000256" key="3">
    <source>
        <dbReference type="ARBA" id="ARBA00022553"/>
    </source>
</evidence>
<dbReference type="InterPro" id="IPR003594">
    <property type="entry name" value="HATPase_dom"/>
</dbReference>
<evidence type="ECO:0000256" key="1">
    <source>
        <dbReference type="ARBA" id="ARBA00000085"/>
    </source>
</evidence>
<dbReference type="Gene3D" id="3.30.565.10">
    <property type="entry name" value="Histidine kinase-like ATPase, C-terminal domain"/>
    <property type="match status" value="1"/>
</dbReference>
<dbReference type="EC" id="2.7.13.3" evidence="2"/>
<dbReference type="GO" id="GO:0000160">
    <property type="term" value="P:phosphorelay signal transduction system"/>
    <property type="evidence" value="ECO:0007669"/>
    <property type="project" value="UniProtKB-KW"/>
</dbReference>
<evidence type="ECO:0000313" key="10">
    <source>
        <dbReference type="EMBL" id="MPN32627.1"/>
    </source>
</evidence>
<dbReference type="PRINTS" id="PR00344">
    <property type="entry name" value="BCTRLSENSOR"/>
</dbReference>
<comment type="caution">
    <text evidence="10">The sequence shown here is derived from an EMBL/GenBank/DDBJ whole genome shotgun (WGS) entry which is preliminary data.</text>
</comment>
<evidence type="ECO:0000259" key="9">
    <source>
        <dbReference type="PROSITE" id="PS50109"/>
    </source>
</evidence>
<keyword evidence="6 10" id="KW-0418">Kinase</keyword>
<dbReference type="InterPro" id="IPR036890">
    <property type="entry name" value="HATPase_C_sf"/>
</dbReference>
<evidence type="ECO:0000256" key="7">
    <source>
        <dbReference type="ARBA" id="ARBA00022840"/>
    </source>
</evidence>
<evidence type="ECO:0000256" key="6">
    <source>
        <dbReference type="ARBA" id="ARBA00022777"/>
    </source>
</evidence>
<dbReference type="FunFam" id="3.30.565.10:FF:000037">
    <property type="entry name" value="Hybrid sensor histidine kinase/response regulator"/>
    <property type="match status" value="1"/>
</dbReference>
<dbReference type="PROSITE" id="PS50109">
    <property type="entry name" value="HIS_KIN"/>
    <property type="match status" value="1"/>
</dbReference>
<feature type="domain" description="Histidine kinase" evidence="9">
    <location>
        <begin position="1"/>
        <end position="186"/>
    </location>
</feature>
<keyword evidence="3" id="KW-0597">Phosphoprotein</keyword>